<name>A0A371DPE5_9APHY</name>
<keyword evidence="1" id="KW-0472">Membrane</keyword>
<proteinExistence type="predicted"/>
<feature type="transmembrane region" description="Helical" evidence="1">
    <location>
        <begin position="178"/>
        <end position="197"/>
    </location>
</feature>
<evidence type="ECO:0000313" key="3">
    <source>
        <dbReference type="EMBL" id="RDX54423.1"/>
    </source>
</evidence>
<evidence type="ECO:0000256" key="1">
    <source>
        <dbReference type="SAM" id="Phobius"/>
    </source>
</evidence>
<feature type="domain" description="DUF6533" evidence="2">
    <location>
        <begin position="25"/>
        <end position="67"/>
    </location>
</feature>
<feature type="transmembrane region" description="Helical" evidence="1">
    <location>
        <begin position="96"/>
        <end position="116"/>
    </location>
</feature>
<feature type="transmembrane region" description="Helical" evidence="1">
    <location>
        <begin position="224"/>
        <end position="244"/>
    </location>
</feature>
<dbReference type="InterPro" id="IPR045340">
    <property type="entry name" value="DUF6533"/>
</dbReference>
<feature type="transmembrane region" description="Helical" evidence="1">
    <location>
        <begin position="58"/>
        <end position="76"/>
    </location>
</feature>
<feature type="transmembrane region" description="Helical" evidence="1">
    <location>
        <begin position="250"/>
        <end position="270"/>
    </location>
</feature>
<sequence>MPNVRARGPAMLPQCYPSKMLIDIQVASTVIILLDHVLTLDQEVRLVWPARWSLGKALFLLNRYYALVIVIFNNYVLFNHNTMTDETVPRSCLHWFRWQGCTGVITFIVAELFLQLRLYALYFRDKRILACISIVCLGAAIGSAYVMGHALSLIVAYAVKLPEGTTVCVPFGLPDNFYAFWIPMLISESVLCGFALFRGFKSHRPADNVLKTGRRIIEVLVRDSASYFVVIFATYLTNAIIFLTRPDAEVEIPIGFAVALSCVLSNRLCLNVRGYIRDGSETLSVPHPEVYSYSHGRSRSLFATFRIPEDDSGERDLDLGSRNDSDCHIEAGDGNGGGVTVGRSTSKVVCAGTALGEVEMRELRVMRAESPRHLRMFSITKRSDEAIEMR</sequence>
<gene>
    <name evidence="3" type="ORF">OH76DRAFT_960396</name>
</gene>
<evidence type="ECO:0000259" key="2">
    <source>
        <dbReference type="Pfam" id="PF20151"/>
    </source>
</evidence>
<keyword evidence="1" id="KW-1133">Transmembrane helix</keyword>
<protein>
    <recommendedName>
        <fullName evidence="2">DUF6533 domain-containing protein</fullName>
    </recommendedName>
</protein>
<keyword evidence="4" id="KW-1185">Reference proteome</keyword>
<dbReference type="OrthoDB" id="3349377at2759"/>
<dbReference type="EMBL" id="KZ857384">
    <property type="protein sequence ID" value="RDX54423.1"/>
    <property type="molecule type" value="Genomic_DNA"/>
</dbReference>
<keyword evidence="1" id="KW-0812">Transmembrane</keyword>
<evidence type="ECO:0000313" key="4">
    <source>
        <dbReference type="Proteomes" id="UP000256964"/>
    </source>
</evidence>
<dbReference type="Pfam" id="PF20151">
    <property type="entry name" value="DUF6533"/>
    <property type="match status" value="1"/>
</dbReference>
<feature type="transmembrane region" description="Helical" evidence="1">
    <location>
        <begin position="128"/>
        <end position="158"/>
    </location>
</feature>
<organism evidence="3 4">
    <name type="scientific">Lentinus brumalis</name>
    <dbReference type="NCBI Taxonomy" id="2498619"/>
    <lineage>
        <taxon>Eukaryota</taxon>
        <taxon>Fungi</taxon>
        <taxon>Dikarya</taxon>
        <taxon>Basidiomycota</taxon>
        <taxon>Agaricomycotina</taxon>
        <taxon>Agaricomycetes</taxon>
        <taxon>Polyporales</taxon>
        <taxon>Polyporaceae</taxon>
        <taxon>Lentinus</taxon>
    </lineage>
</organism>
<accession>A0A371DPE5</accession>
<dbReference type="AlphaFoldDB" id="A0A371DPE5"/>
<dbReference type="Proteomes" id="UP000256964">
    <property type="component" value="Unassembled WGS sequence"/>
</dbReference>
<reference evidence="3 4" key="1">
    <citation type="journal article" date="2018" name="Biotechnol. Biofuels">
        <title>Integrative visual omics of the white-rot fungus Polyporus brumalis exposes the biotechnological potential of its oxidative enzymes for delignifying raw plant biomass.</title>
        <authorList>
            <person name="Miyauchi S."/>
            <person name="Rancon A."/>
            <person name="Drula E."/>
            <person name="Hage H."/>
            <person name="Chaduli D."/>
            <person name="Favel A."/>
            <person name="Grisel S."/>
            <person name="Henrissat B."/>
            <person name="Herpoel-Gimbert I."/>
            <person name="Ruiz-Duenas F.J."/>
            <person name="Chevret D."/>
            <person name="Hainaut M."/>
            <person name="Lin J."/>
            <person name="Wang M."/>
            <person name="Pangilinan J."/>
            <person name="Lipzen A."/>
            <person name="Lesage-Meessen L."/>
            <person name="Navarro D."/>
            <person name="Riley R."/>
            <person name="Grigoriev I.V."/>
            <person name="Zhou S."/>
            <person name="Raouche S."/>
            <person name="Rosso M.N."/>
        </authorList>
    </citation>
    <scope>NUCLEOTIDE SEQUENCE [LARGE SCALE GENOMIC DNA]</scope>
    <source>
        <strain evidence="3 4">BRFM 1820</strain>
    </source>
</reference>